<sequence>MNAAPAAVAAGAGWARALSLLLAAALSLALLFLPAMRGAGLSPGAHGLLTPLVMAICAGFVHGVGFRPRRAWARALVHPALLWPLMLGLAALWTRSLL</sequence>
<dbReference type="AlphaFoldDB" id="A0AAU9AMQ0"/>
<evidence type="ECO:0000256" key="1">
    <source>
        <dbReference type="SAM" id="Phobius"/>
    </source>
</evidence>
<keyword evidence="1" id="KW-0472">Membrane</keyword>
<gene>
    <name evidence="2" type="ORF">LEN_4299</name>
</gene>
<reference evidence="2 3" key="1">
    <citation type="journal article" date="2017" name="DNA Res.">
        <title>Complete genome sequence and expression profile of the commercial lytic enzyme producer Lysobacter enzymogenes M497-1.</title>
        <authorList>
            <person name="Takami H."/>
            <person name="Toyoda A."/>
            <person name="Uchiyama I."/>
            <person name="Itoh T."/>
            <person name="Takaki Y."/>
            <person name="Arai W."/>
            <person name="Nishi S."/>
            <person name="Kawai M."/>
            <person name="Shinya K."/>
            <person name="Ikeda H."/>
        </authorList>
    </citation>
    <scope>NUCLEOTIDE SEQUENCE [LARGE SCALE GENOMIC DNA]</scope>
    <source>
        <strain evidence="2 3">M497-1</strain>
    </source>
</reference>
<dbReference type="EMBL" id="AP014940">
    <property type="protein sequence ID" value="BAV99786.1"/>
    <property type="molecule type" value="Genomic_DNA"/>
</dbReference>
<organism evidence="2 3">
    <name type="scientific">Lysobacter enzymogenes</name>
    <dbReference type="NCBI Taxonomy" id="69"/>
    <lineage>
        <taxon>Bacteria</taxon>
        <taxon>Pseudomonadati</taxon>
        <taxon>Pseudomonadota</taxon>
        <taxon>Gammaproteobacteria</taxon>
        <taxon>Lysobacterales</taxon>
        <taxon>Lysobacteraceae</taxon>
        <taxon>Lysobacter</taxon>
    </lineage>
</organism>
<keyword evidence="1" id="KW-1133">Transmembrane helix</keyword>
<dbReference type="Proteomes" id="UP000218824">
    <property type="component" value="Chromosome"/>
</dbReference>
<keyword evidence="1" id="KW-0812">Transmembrane</keyword>
<evidence type="ECO:0008006" key="4">
    <source>
        <dbReference type="Google" id="ProtNLM"/>
    </source>
</evidence>
<dbReference type="KEGG" id="lem:LEN_4299"/>
<dbReference type="RefSeq" id="WP_096380932.1">
    <property type="nucleotide sequence ID" value="NZ_AP014940.1"/>
</dbReference>
<dbReference type="GeneID" id="83066090"/>
<dbReference type="InterPro" id="IPR011846">
    <property type="entry name" value="Cyd_oper_YbgE"/>
</dbReference>
<proteinExistence type="predicted"/>
<name>A0AAU9AMQ0_LYSEN</name>
<feature type="transmembrane region" description="Helical" evidence="1">
    <location>
        <begin position="48"/>
        <end position="66"/>
    </location>
</feature>
<evidence type="ECO:0000313" key="2">
    <source>
        <dbReference type="EMBL" id="BAV99786.1"/>
    </source>
</evidence>
<feature type="transmembrane region" description="Helical" evidence="1">
    <location>
        <begin position="75"/>
        <end position="93"/>
    </location>
</feature>
<dbReference type="Pfam" id="PF09600">
    <property type="entry name" value="Cyd_oper_YbgE"/>
    <property type="match status" value="1"/>
</dbReference>
<evidence type="ECO:0000313" key="3">
    <source>
        <dbReference type="Proteomes" id="UP000218824"/>
    </source>
</evidence>
<accession>A0AAU9AMQ0</accession>
<protein>
    <recommendedName>
        <fullName evidence="4">Cyd operon protein YbgE</fullName>
    </recommendedName>
</protein>